<feature type="non-terminal residue" evidence="5">
    <location>
        <position position="231"/>
    </location>
</feature>
<accession>A0A3S1BWE4</accession>
<sequence length="231" mass="25428">MAAPGVANIPSSLKSGIQKYMRIAAEHDKRDPVVAYYCRLYAMQHGMTIDKKSPEARQFLVSLMDYLEQAKKTLGEEEAVHNEVAGQAHLENYALNLFLYADTEDRAGRFGKNVIKAFLTSSQLMDVLTTFGELTEEIAKSRQYARWKAFHINKCLQNGETPIAGPFGLLPLLPWENFPWSSVQPGVGFEGVAGPSVPPSNMTFSTDSGLFPSPGAQAPPSTPQDPPRQQP</sequence>
<reference evidence="5 6" key="1">
    <citation type="submission" date="2019-01" db="EMBL/GenBank/DDBJ databases">
        <title>A draft genome assembly of the solar-powered sea slug Elysia chlorotica.</title>
        <authorList>
            <person name="Cai H."/>
            <person name="Li Q."/>
            <person name="Fang X."/>
            <person name="Li J."/>
            <person name="Curtis N.E."/>
            <person name="Altenburger A."/>
            <person name="Shibata T."/>
            <person name="Feng M."/>
            <person name="Maeda T."/>
            <person name="Schwartz J.A."/>
            <person name="Shigenobu S."/>
            <person name="Lundholm N."/>
            <person name="Nishiyama T."/>
            <person name="Yang H."/>
            <person name="Hasebe M."/>
            <person name="Li S."/>
            <person name="Pierce S.K."/>
            <person name="Wang J."/>
        </authorList>
    </citation>
    <scope>NUCLEOTIDE SEQUENCE [LARGE SCALE GENOMIC DNA]</scope>
    <source>
        <strain evidence="5">EC2010</strain>
        <tissue evidence="5">Whole organism of an adult</tissue>
    </source>
</reference>
<dbReference type="InterPro" id="IPR039431">
    <property type="entry name" value="Vta1/CALS_N"/>
</dbReference>
<organism evidence="5 6">
    <name type="scientific">Elysia chlorotica</name>
    <name type="common">Eastern emerald elysia</name>
    <name type="synonym">Sea slug</name>
    <dbReference type="NCBI Taxonomy" id="188477"/>
    <lineage>
        <taxon>Eukaryota</taxon>
        <taxon>Metazoa</taxon>
        <taxon>Spiralia</taxon>
        <taxon>Lophotrochozoa</taxon>
        <taxon>Mollusca</taxon>
        <taxon>Gastropoda</taxon>
        <taxon>Heterobranchia</taxon>
        <taxon>Euthyneura</taxon>
        <taxon>Panpulmonata</taxon>
        <taxon>Sacoglossa</taxon>
        <taxon>Placobranchoidea</taxon>
        <taxon>Plakobranchidae</taxon>
        <taxon>Elysia</taxon>
    </lineage>
</organism>
<feature type="region of interest" description="Disordered" evidence="3">
    <location>
        <begin position="194"/>
        <end position="231"/>
    </location>
</feature>
<feature type="compositionally biased region" description="Pro residues" evidence="3">
    <location>
        <begin position="220"/>
        <end position="231"/>
    </location>
</feature>
<feature type="domain" description="Vta1/callose synthase N-terminal" evidence="4">
    <location>
        <begin position="17"/>
        <end position="157"/>
    </location>
</feature>
<evidence type="ECO:0000259" key="4">
    <source>
        <dbReference type="Pfam" id="PF04652"/>
    </source>
</evidence>
<dbReference type="Gene3D" id="1.25.40.270">
    <property type="entry name" value="Vacuolar protein sorting-associated protein vta1"/>
    <property type="match status" value="1"/>
</dbReference>
<evidence type="ECO:0000256" key="2">
    <source>
        <dbReference type="ARBA" id="ARBA00023136"/>
    </source>
</evidence>
<keyword evidence="2" id="KW-0472">Membrane</keyword>
<evidence type="ECO:0000256" key="1">
    <source>
        <dbReference type="ARBA" id="ARBA00004308"/>
    </source>
</evidence>
<dbReference type="Pfam" id="PF04652">
    <property type="entry name" value="Vta1"/>
    <property type="match status" value="1"/>
</dbReference>
<dbReference type="STRING" id="188477.A0A3S1BWE4"/>
<evidence type="ECO:0000313" key="6">
    <source>
        <dbReference type="Proteomes" id="UP000271974"/>
    </source>
</evidence>
<gene>
    <name evidence="5" type="ORF">EGW08_001845</name>
</gene>
<dbReference type="AlphaFoldDB" id="A0A3S1BWE4"/>
<dbReference type="InterPro" id="IPR023175">
    <property type="entry name" value="Vta1/CALS_N_sf"/>
</dbReference>
<comment type="caution">
    <text evidence="5">The sequence shown here is derived from an EMBL/GenBank/DDBJ whole genome shotgun (WGS) entry which is preliminary data.</text>
</comment>
<dbReference type="GO" id="GO:0005771">
    <property type="term" value="C:multivesicular body"/>
    <property type="evidence" value="ECO:0007669"/>
    <property type="project" value="TreeGrafter"/>
</dbReference>
<evidence type="ECO:0000256" key="3">
    <source>
        <dbReference type="SAM" id="MobiDB-lite"/>
    </source>
</evidence>
<dbReference type="PANTHER" id="PTHR46009">
    <property type="entry name" value="VACUOLAR PROTEIN SORTING-ASSOCIATED PROTEIN VTA1 HOMOLOG"/>
    <property type="match status" value="1"/>
</dbReference>
<evidence type="ECO:0000313" key="5">
    <source>
        <dbReference type="EMBL" id="RUS90350.1"/>
    </source>
</evidence>
<keyword evidence="6" id="KW-1185">Reference proteome</keyword>
<dbReference type="EMBL" id="RQTK01000034">
    <property type="protein sequence ID" value="RUS90350.1"/>
    <property type="molecule type" value="Genomic_DNA"/>
</dbReference>
<dbReference type="Proteomes" id="UP000271974">
    <property type="component" value="Unassembled WGS sequence"/>
</dbReference>
<dbReference type="GO" id="GO:0032511">
    <property type="term" value="P:late endosome to vacuole transport via multivesicular body sorting pathway"/>
    <property type="evidence" value="ECO:0007669"/>
    <property type="project" value="InterPro"/>
</dbReference>
<comment type="subcellular location">
    <subcellularLocation>
        <location evidence="1">Endomembrane system</location>
    </subcellularLocation>
</comment>
<dbReference type="OrthoDB" id="391137at2759"/>
<proteinExistence type="predicted"/>
<name>A0A3S1BWE4_ELYCH</name>
<feature type="compositionally biased region" description="Polar residues" evidence="3">
    <location>
        <begin position="199"/>
        <end position="208"/>
    </location>
</feature>
<dbReference type="InterPro" id="IPR044538">
    <property type="entry name" value="Vta1-like"/>
</dbReference>
<protein>
    <recommendedName>
        <fullName evidence="4">Vta1/callose synthase N-terminal domain-containing protein</fullName>
    </recommendedName>
</protein>
<dbReference type="PANTHER" id="PTHR46009:SF1">
    <property type="entry name" value="VACUOLAR PROTEIN SORTING-ASSOCIATED PROTEIN VTA1 HOMOLOG"/>
    <property type="match status" value="1"/>
</dbReference>